<feature type="compositionally biased region" description="Low complexity" evidence="3">
    <location>
        <begin position="378"/>
        <end position="388"/>
    </location>
</feature>
<feature type="non-terminal residue" evidence="4">
    <location>
        <position position="2009"/>
    </location>
</feature>
<dbReference type="SUPFAM" id="SSF52058">
    <property type="entry name" value="L domain-like"/>
    <property type="match status" value="1"/>
</dbReference>
<feature type="region of interest" description="Disordered" evidence="3">
    <location>
        <begin position="211"/>
        <end position="242"/>
    </location>
</feature>
<sequence length="2009" mass="217617">ASVAVSFVEKRRDCIRALFLEWRRFVRLCLGSLRTALEFCPALEGGDAKGWTRGAAGGGESFVDQGPHATVGVLENLLEETEGVVDRLDEATEACVNAIAEEAFREAWALREELLGWGTLGRSSWPPPFPLNLPLSLRGAGFSLDDGTRGKDAMGGTKETLSRAGVMLRDGKSSRLGINRIVGGRPLWFDLVATFVERELWTELRSNDTKCVGQGEEGTKRGRESSNRVRHPLAEGHGGGGMPPLVPGSCECLGWRLESLDGNPGKALCELEGPVSGSHTQSGVGEAGGGGALTTGVSPQDPSSPSSSSLLQGAVMKQSATGSLEVTEDDSLDTLLLHQLKEREGGQLRLACVFGVERLPLLEWTAEGFGCALQDAYPPSSSSSSCSPGASVQRYSEKDERRRRHLRSDVFRDLRDAAGTSHTGLTAASLNIEGEEDGEIDDDTEGEREKQNSRKSDASLPSRVLLTPHPSRCPFVVYPRFLVHFEFIPASLDTPKEQEQKEQPEGAKGPAGSLKEKTEEGEGRQDTVHGGDESRQEDGKSLEELAREVIAAQQNEMKLREEDNPATISDACLAEQETPTLPSPSAPLPTEEPPIVGIGNRKQEEKPDREGDRKEPPNDPGRCVPSQQPSTRAPGTESTGEVQILEAPSTRCTEGNSPGTMKHNEGSKRGIDMSGHENVGSAQTELSDSLEGQRHQSLPKKKSPEDPQSDPVPSVSPAVLSPAASSFSTSFEQNLSPQENTILKGPYRGALLPFCRFLEMICETPRTPFLPSQKSSRASIERDEDRFQPIKPGARLPLFLSGDGETGLVSLHRVLRNPPQVRQVERIHLQAEHRCMATDGCLASFAAMHRESPTMLLPLQRPHTTANGRLRILILQNRGISRLSAFLFTDLSHLTSLDLSFNFFEWTGALGAGKGVVLPELEILNLSDNLLERFGGLDFCPKLEVLQLGGNPLNCLEDFEPLGCWSCAATPYTRVRTFTATEREGLQPFVGRALGLEYAEVLRSQIPKHGQHLLRWLDVSWCGLTSLKDVCECVNLEVLHAENNLLREIGGGVGKLQKLKSLNLARNRISMVDDSISSLPCLRILCLEENPLDSLHPFVLLPKIRVLLLAESLIEGPRSALLCPGVLPCLQALDLRGTPLAQASDWRAFAVFHLGERVRWLDGTPVGKSDVIHISGASLRDVGGLLTHDFFPFLRELRLDHNLLRSIASLGPLRKLTTLSLANNSIDLANGLQQAPSRDATQGQKLNHTAGQNHTAPTGLGETAGLLGTTKEENVQSGSDENEQGDVEKKRERQRSTEVTLTSANPSEPSETATGLAGLPSLTSIDLSSNNITDLSPLGSLDSAAATLRGLRVLLLDDNLIKRLEGLNGMRHLRVLSLNNNRLTKFEPGAFEGLSSLRELRLDWNGLSLERNAVTRHPFYRVSVVHLLPALKVLDLFPVLPEESLQSEVRNGMSEIKIHTIHAPHQKTTTAQTKTGPQPPKLPPQTLNKGALPPWKPSPTIISGVSETAAVTHLRTGRVFLGADATQSMQMQPAQKGSSGVPNRQQQSSAAQKALQDLFFARCFPDLSMQMENVRGTPTAASPLTFYQSNSVQVQNPLQASLDGERDKERQGSRAAQPTAMVPQRHRWESGGLDEHNIPGGVRPPRPSNVLPPRFDAFPKKIRAAAAAAAAAENGHSFHTKVNESTRAGGQQGGLRGSLVRGRSAQGRLPVQQRNGMRERGSQIFQVKEQDRQQISEEFRHSFIDRSLSRSNSRMRSDGAADGPPDFVLLGEQQVKPSQQNEDSNNQEDGEKRAGLGSMLHRSSKQNTGGTLRGSTSRAALLSSSPPSPFSGCVWDMGQVSDLPSRTNFAQSPDEQTGILPVSRLSAALGMSKKEGTGVDGRMQKASSSSHGGNEGGIPGSSLLRPRTAAGRAKAAKQKPFALLSQHSLTQPPNRPKSANLGLAPRTLDNPPVTAVVGPLETRIDQKGPLLKQRGGETSPTLLAENRRPVRQTSESSPSALSRRISRPV</sequence>
<evidence type="ECO:0000256" key="3">
    <source>
        <dbReference type="SAM" id="MobiDB-lite"/>
    </source>
</evidence>
<feature type="compositionally biased region" description="Basic and acidic residues" evidence="3">
    <location>
        <begin position="601"/>
        <end position="617"/>
    </location>
</feature>
<feature type="compositionally biased region" description="Basic and acidic residues" evidence="3">
    <location>
        <begin position="494"/>
        <end position="505"/>
    </location>
</feature>
<feature type="compositionally biased region" description="Polar residues" evidence="3">
    <location>
        <begin position="1991"/>
        <end position="2000"/>
    </location>
</feature>
<feature type="compositionally biased region" description="Basic and acidic residues" evidence="3">
    <location>
        <begin position="1603"/>
        <end position="1612"/>
    </location>
</feature>
<dbReference type="InterPro" id="IPR001611">
    <property type="entry name" value="Leu-rich_rpt"/>
</dbReference>
<feature type="compositionally biased region" description="Basic and acidic residues" evidence="3">
    <location>
        <begin position="662"/>
        <end position="675"/>
    </location>
</feature>
<dbReference type="SMART" id="SM00369">
    <property type="entry name" value="LRR_TYP"/>
    <property type="match status" value="9"/>
</dbReference>
<reference evidence="4" key="1">
    <citation type="submission" date="2014-11" db="EMBL/GenBank/DDBJ databases">
        <authorList>
            <person name="Otto D Thomas"/>
            <person name="Naeem Raeece"/>
        </authorList>
    </citation>
    <scope>NUCLEOTIDE SEQUENCE</scope>
</reference>
<feature type="compositionally biased region" description="Basic and acidic residues" evidence="3">
    <location>
        <begin position="514"/>
        <end position="547"/>
    </location>
</feature>
<dbReference type="SMART" id="SM00365">
    <property type="entry name" value="LRR_SD22"/>
    <property type="match status" value="7"/>
</dbReference>
<feature type="compositionally biased region" description="Pro residues" evidence="3">
    <location>
        <begin position="581"/>
        <end position="592"/>
    </location>
</feature>
<feature type="compositionally biased region" description="Low complexity" evidence="3">
    <location>
        <begin position="294"/>
        <end position="309"/>
    </location>
</feature>
<dbReference type="PANTHER" id="PTHR46652">
    <property type="entry name" value="LEUCINE-RICH REPEAT AND IQ DOMAIN-CONTAINING PROTEIN 1-RELATED"/>
    <property type="match status" value="1"/>
</dbReference>
<feature type="region of interest" description="Disordered" evidence="3">
    <location>
        <begin position="1235"/>
        <end position="1317"/>
    </location>
</feature>
<feature type="compositionally biased region" description="Polar residues" evidence="3">
    <location>
        <begin position="1528"/>
        <end position="1544"/>
    </location>
</feature>
<feature type="region of interest" description="Disordered" evidence="3">
    <location>
        <begin position="1748"/>
        <end position="1768"/>
    </location>
</feature>
<protein>
    <submittedName>
        <fullName evidence="4">Uncharacterized protein</fullName>
    </submittedName>
</protein>
<feature type="compositionally biased region" description="Low complexity" evidence="3">
    <location>
        <begin position="1813"/>
        <end position="1825"/>
    </location>
</feature>
<feature type="region of interest" description="Disordered" evidence="3">
    <location>
        <begin position="494"/>
        <end position="721"/>
    </location>
</feature>
<feature type="compositionally biased region" description="Acidic residues" evidence="3">
    <location>
        <begin position="433"/>
        <end position="446"/>
    </location>
</feature>
<feature type="non-terminal residue" evidence="4">
    <location>
        <position position="1"/>
    </location>
</feature>
<feature type="compositionally biased region" description="Basic and acidic residues" evidence="3">
    <location>
        <begin position="1286"/>
        <end position="1296"/>
    </location>
</feature>
<feature type="region of interest" description="Disordered" evidence="3">
    <location>
        <begin position="1465"/>
        <end position="1492"/>
    </location>
</feature>
<feature type="region of interest" description="Disordered" evidence="3">
    <location>
        <begin position="1601"/>
        <end position="1648"/>
    </location>
</feature>
<feature type="region of interest" description="Disordered" evidence="3">
    <location>
        <begin position="377"/>
        <end position="404"/>
    </location>
</feature>
<keyword evidence="2" id="KW-0677">Repeat</keyword>
<dbReference type="Pfam" id="PF13855">
    <property type="entry name" value="LRR_8"/>
    <property type="match status" value="2"/>
</dbReference>
<evidence type="ECO:0000256" key="1">
    <source>
        <dbReference type="ARBA" id="ARBA00022614"/>
    </source>
</evidence>
<feature type="compositionally biased region" description="Basic and acidic residues" evidence="3">
    <location>
        <begin position="1626"/>
        <end position="1637"/>
    </location>
</feature>
<dbReference type="Gene3D" id="3.80.10.10">
    <property type="entry name" value="Ribonuclease Inhibitor"/>
    <property type="match status" value="4"/>
</dbReference>
<feature type="region of interest" description="Disordered" evidence="3">
    <location>
        <begin position="1684"/>
        <end position="1734"/>
    </location>
</feature>
<feature type="compositionally biased region" description="Low complexity" evidence="3">
    <location>
        <begin position="1258"/>
        <end position="1269"/>
    </location>
</feature>
<feature type="region of interest" description="Disordered" evidence="3">
    <location>
        <begin position="272"/>
        <end position="316"/>
    </location>
</feature>
<evidence type="ECO:0000313" key="4">
    <source>
        <dbReference type="EMBL" id="CEM41935.1"/>
    </source>
</evidence>
<keyword evidence="1" id="KW-0433">Leucine-rich repeat</keyword>
<feature type="compositionally biased region" description="Polar residues" evidence="3">
    <location>
        <begin position="650"/>
        <end position="659"/>
    </location>
</feature>
<dbReference type="EMBL" id="CDMZ01002342">
    <property type="protein sequence ID" value="CEM41935.1"/>
    <property type="molecule type" value="Genomic_DNA"/>
</dbReference>
<proteinExistence type="predicted"/>
<gene>
    <name evidence="4" type="ORF">Cvel_26387</name>
</gene>
<feature type="region of interest" description="Disordered" evidence="3">
    <location>
        <begin position="1874"/>
        <end position="2009"/>
    </location>
</feature>
<dbReference type="InterPro" id="IPR032675">
    <property type="entry name" value="LRR_dom_sf"/>
</dbReference>
<feature type="compositionally biased region" description="Basic and acidic residues" evidence="3">
    <location>
        <begin position="447"/>
        <end position="457"/>
    </location>
</feature>
<name>A0A0G4HCZ4_9ALVE</name>
<dbReference type="InterPro" id="IPR003591">
    <property type="entry name" value="Leu-rich_rpt_typical-subtyp"/>
</dbReference>
<feature type="compositionally biased region" description="Polar residues" evidence="3">
    <location>
        <begin position="1297"/>
        <end position="1313"/>
    </location>
</feature>
<feature type="region of interest" description="Disordered" evidence="3">
    <location>
        <begin position="1797"/>
        <end position="1828"/>
    </location>
</feature>
<feature type="compositionally biased region" description="Polar residues" evidence="3">
    <location>
        <begin position="625"/>
        <end position="641"/>
    </location>
</feature>
<feature type="compositionally biased region" description="Low complexity" evidence="3">
    <location>
        <begin position="709"/>
        <end position="721"/>
    </location>
</feature>
<feature type="region of interest" description="Disordered" evidence="3">
    <location>
        <begin position="1528"/>
        <end position="1552"/>
    </location>
</feature>
<feature type="compositionally biased region" description="Polar residues" evidence="3">
    <location>
        <begin position="1235"/>
        <end position="1256"/>
    </location>
</feature>
<dbReference type="InterPro" id="IPR050836">
    <property type="entry name" value="SDS22/Internalin_LRR"/>
</dbReference>
<feature type="compositionally biased region" description="Basic and acidic residues" evidence="3">
    <location>
        <begin position="217"/>
        <end position="227"/>
    </location>
</feature>
<feature type="compositionally biased region" description="Polar residues" evidence="3">
    <location>
        <begin position="1466"/>
        <end position="1476"/>
    </location>
</feature>
<organism evidence="4">
    <name type="scientific">Chromera velia CCMP2878</name>
    <dbReference type="NCBI Taxonomy" id="1169474"/>
    <lineage>
        <taxon>Eukaryota</taxon>
        <taxon>Sar</taxon>
        <taxon>Alveolata</taxon>
        <taxon>Colpodellida</taxon>
        <taxon>Chromeraceae</taxon>
        <taxon>Chromera</taxon>
    </lineage>
</organism>
<dbReference type="PANTHER" id="PTHR46652:SF3">
    <property type="entry name" value="LEUCINE-RICH REPEAT-CONTAINING PROTEIN 9"/>
    <property type="match status" value="1"/>
</dbReference>
<evidence type="ECO:0000256" key="2">
    <source>
        <dbReference type="ARBA" id="ARBA00022737"/>
    </source>
</evidence>
<feature type="region of interest" description="Disordered" evidence="3">
    <location>
        <begin position="422"/>
        <end position="466"/>
    </location>
</feature>
<accession>A0A0G4HCZ4</accession>
<dbReference type="PROSITE" id="PS51450">
    <property type="entry name" value="LRR"/>
    <property type="match status" value="7"/>
</dbReference>